<sequence length="328" mass="36682">MSVFIVLACEHERRQELVLNNSTPSSTHPFQYFVFCCIYSTHYNMGNNNVVCYRHSGSLPFPCHLQLGTYASINLTTSVVYKRNDGSYHDKADVTYTVEGSTCNLALRRAINKNSYVRCVSFELRDSIVDMLFLNINKAETDLLKVQTISDAIFKTKKKKNLHAWGGVTETKVYLYGTANRCGLLVWECNKNDGHQHAKALTIAHYFVHSSGTVAVNRSTETTDIGFSVVVKIGLSDGNFDITVEGPEQHPASALLYMFDEVNRSGIWKPSMCPHCGNVRRNMSSSQTDSEESDGRQGNAVRIYNSDGKFNGHACGASIRCRDFYAFS</sequence>
<evidence type="ECO:0000313" key="2">
    <source>
        <dbReference type="Proteomes" id="UP000000226"/>
    </source>
</evidence>
<evidence type="ECO:0000313" key="1">
    <source>
        <dbReference type="EMBL" id="ESW24832.1"/>
    </source>
</evidence>
<reference evidence="2" key="1">
    <citation type="journal article" date="2014" name="Nat. Genet.">
        <title>A reference genome for common bean and genome-wide analysis of dual domestications.</title>
        <authorList>
            <person name="Schmutz J."/>
            <person name="McClean P.E."/>
            <person name="Mamidi S."/>
            <person name="Wu G.A."/>
            <person name="Cannon S.B."/>
            <person name="Grimwood J."/>
            <person name="Jenkins J."/>
            <person name="Shu S."/>
            <person name="Song Q."/>
            <person name="Chavarro C."/>
            <person name="Torres-Torres M."/>
            <person name="Geffroy V."/>
            <person name="Moghaddam S.M."/>
            <person name="Gao D."/>
            <person name="Abernathy B."/>
            <person name="Barry K."/>
            <person name="Blair M."/>
            <person name="Brick M.A."/>
            <person name="Chovatia M."/>
            <person name="Gepts P."/>
            <person name="Goodstein D.M."/>
            <person name="Gonzales M."/>
            <person name="Hellsten U."/>
            <person name="Hyten D.L."/>
            <person name="Jia G."/>
            <person name="Kelly J.D."/>
            <person name="Kudrna D."/>
            <person name="Lee R."/>
            <person name="Richard M.M."/>
            <person name="Miklas P.N."/>
            <person name="Osorno J.M."/>
            <person name="Rodrigues J."/>
            <person name="Thareau V."/>
            <person name="Urrea C.A."/>
            <person name="Wang M."/>
            <person name="Yu Y."/>
            <person name="Zhang M."/>
            <person name="Wing R.A."/>
            <person name="Cregan P.B."/>
            <person name="Rokhsar D.S."/>
            <person name="Jackson S.A."/>
        </authorList>
    </citation>
    <scope>NUCLEOTIDE SEQUENCE [LARGE SCALE GENOMIC DNA]</scope>
    <source>
        <strain evidence="2">cv. G19833</strain>
    </source>
</reference>
<dbReference type="AlphaFoldDB" id="V7C3U2"/>
<dbReference type="Gramene" id="ESW24832">
    <property type="protein sequence ID" value="ESW24832"/>
    <property type="gene ID" value="PHAVU_004G164200g"/>
</dbReference>
<organism evidence="1 2">
    <name type="scientific">Phaseolus vulgaris</name>
    <name type="common">Kidney bean</name>
    <name type="synonym">French bean</name>
    <dbReference type="NCBI Taxonomy" id="3885"/>
    <lineage>
        <taxon>Eukaryota</taxon>
        <taxon>Viridiplantae</taxon>
        <taxon>Streptophyta</taxon>
        <taxon>Embryophyta</taxon>
        <taxon>Tracheophyta</taxon>
        <taxon>Spermatophyta</taxon>
        <taxon>Magnoliopsida</taxon>
        <taxon>eudicotyledons</taxon>
        <taxon>Gunneridae</taxon>
        <taxon>Pentapetalae</taxon>
        <taxon>rosids</taxon>
        <taxon>fabids</taxon>
        <taxon>Fabales</taxon>
        <taxon>Fabaceae</taxon>
        <taxon>Papilionoideae</taxon>
        <taxon>50 kb inversion clade</taxon>
        <taxon>NPAAA clade</taxon>
        <taxon>indigoferoid/millettioid clade</taxon>
        <taxon>Phaseoleae</taxon>
        <taxon>Phaseolus</taxon>
    </lineage>
</organism>
<dbReference type="OrthoDB" id="1419130at2759"/>
<accession>V7C3U2</accession>
<dbReference type="Proteomes" id="UP000000226">
    <property type="component" value="Chromosome 4"/>
</dbReference>
<name>V7C3U2_PHAVU</name>
<proteinExistence type="predicted"/>
<dbReference type="OMA" id="CIYSTHY"/>
<protein>
    <submittedName>
        <fullName evidence="1">Uncharacterized protein</fullName>
    </submittedName>
</protein>
<keyword evidence="2" id="KW-1185">Reference proteome</keyword>
<gene>
    <name evidence="1" type="ORF">PHAVU_004G164200g</name>
</gene>
<dbReference type="EMBL" id="CM002291">
    <property type="protein sequence ID" value="ESW24832.1"/>
    <property type="molecule type" value="Genomic_DNA"/>
</dbReference>